<reference evidence="1" key="1">
    <citation type="journal article" date="2021" name="PeerJ">
        <title>Extensive microbial diversity within the chicken gut microbiome revealed by metagenomics and culture.</title>
        <authorList>
            <person name="Gilroy R."/>
            <person name="Ravi A."/>
            <person name="Getino M."/>
            <person name="Pursley I."/>
            <person name="Horton D.L."/>
            <person name="Alikhan N.F."/>
            <person name="Baker D."/>
            <person name="Gharbi K."/>
            <person name="Hall N."/>
            <person name="Watson M."/>
            <person name="Adriaenssens E.M."/>
            <person name="Foster-Nyarko E."/>
            <person name="Jarju S."/>
            <person name="Secka A."/>
            <person name="Antonio M."/>
            <person name="Oren A."/>
            <person name="Chaudhuri R.R."/>
            <person name="La Ragione R."/>
            <person name="Hildebrand F."/>
            <person name="Pallen M.J."/>
        </authorList>
    </citation>
    <scope>NUCLEOTIDE SEQUENCE</scope>
    <source>
        <strain evidence="1">CHK171-7178</strain>
    </source>
</reference>
<accession>A0A921G1V6</accession>
<dbReference type="EMBL" id="DYWT01000297">
    <property type="protein sequence ID" value="HJF34008.1"/>
    <property type="molecule type" value="Genomic_DNA"/>
</dbReference>
<dbReference type="AlphaFoldDB" id="A0A921G1V6"/>
<reference evidence="1" key="2">
    <citation type="submission" date="2021-09" db="EMBL/GenBank/DDBJ databases">
        <authorList>
            <person name="Gilroy R."/>
        </authorList>
    </citation>
    <scope>NUCLEOTIDE SEQUENCE</scope>
    <source>
        <strain evidence="1">CHK171-7178</strain>
    </source>
</reference>
<comment type="caution">
    <text evidence="1">The sequence shown here is derived from an EMBL/GenBank/DDBJ whole genome shotgun (WGS) entry which is preliminary data.</text>
</comment>
<proteinExistence type="predicted"/>
<gene>
    <name evidence="1" type="ORF">K8V56_19780</name>
</gene>
<name>A0A921G1V6_SPOPS</name>
<evidence type="ECO:0000313" key="2">
    <source>
        <dbReference type="Proteomes" id="UP000698173"/>
    </source>
</evidence>
<organism evidence="1 2">
    <name type="scientific">Sporosarcina psychrophila</name>
    <name type="common">Bacillus psychrophilus</name>
    <dbReference type="NCBI Taxonomy" id="1476"/>
    <lineage>
        <taxon>Bacteria</taxon>
        <taxon>Bacillati</taxon>
        <taxon>Bacillota</taxon>
        <taxon>Bacilli</taxon>
        <taxon>Bacillales</taxon>
        <taxon>Caryophanaceae</taxon>
        <taxon>Sporosarcina</taxon>
    </lineage>
</organism>
<sequence length="97" mass="10969">MKIAGEIEPAAPAIAKKNASSKRDYYFQKLNAVEASLSDLEDLYEGGITDQIKEAVIETIFRWDKLLNEIYGEFKIQLTATEMNNLRPLHTSIHKGL</sequence>
<evidence type="ECO:0000313" key="1">
    <source>
        <dbReference type="EMBL" id="HJF34008.1"/>
    </source>
</evidence>
<dbReference type="Proteomes" id="UP000698173">
    <property type="component" value="Unassembled WGS sequence"/>
</dbReference>
<protein>
    <submittedName>
        <fullName evidence="1">Uncharacterized protein</fullName>
    </submittedName>
</protein>